<protein>
    <recommendedName>
        <fullName evidence="1">DUF4219 domain-containing protein</fullName>
    </recommendedName>
</protein>
<sequence>MASKDDEIKKRAAELGGNVRQTVTDGGATRLATTSATFKESSEEILILVPQMPTEELWQYQCVVKIVLLPGSCLEILKVAASILKVTLKVTCYKHRPSGMDIKLGQKKIASSCRALRFSGNVVKFSHHSSASCVSVLAAFRTSHCGNVTKFGSELIFNTWSLVRPPSCSRILSSSIFKSSFSHPQINSHSNLVSCSVKPNLLQSGIRARFEYFSYKTRVCLIVAYSFKMEFAIFIGGVGKLTHTNYNDWKSCLELHLQGQDLWDVVNGADITPPNAAPESTEAMRK</sequence>
<keyword evidence="3" id="KW-1185">Reference proteome</keyword>
<accession>A0AA88QRI9</accession>
<proteinExistence type="predicted"/>
<dbReference type="InterPro" id="IPR025314">
    <property type="entry name" value="DUF4219"/>
</dbReference>
<evidence type="ECO:0000313" key="2">
    <source>
        <dbReference type="EMBL" id="KAK2966746.1"/>
    </source>
</evidence>
<comment type="caution">
    <text evidence="2">The sequence shown here is derived from an EMBL/GenBank/DDBJ whole genome shotgun (WGS) entry which is preliminary data.</text>
</comment>
<feature type="domain" description="DUF4219" evidence="1">
    <location>
        <begin position="241"/>
        <end position="267"/>
    </location>
</feature>
<dbReference type="EMBL" id="JAVXUO010003099">
    <property type="protein sequence ID" value="KAK2966746.1"/>
    <property type="molecule type" value="Genomic_DNA"/>
</dbReference>
<evidence type="ECO:0000259" key="1">
    <source>
        <dbReference type="Pfam" id="PF13961"/>
    </source>
</evidence>
<dbReference type="Pfam" id="PF13961">
    <property type="entry name" value="DUF4219"/>
    <property type="match status" value="1"/>
</dbReference>
<gene>
    <name evidence="2" type="ORF">RJ640_001070</name>
</gene>
<organism evidence="2 3">
    <name type="scientific">Escallonia rubra</name>
    <dbReference type="NCBI Taxonomy" id="112253"/>
    <lineage>
        <taxon>Eukaryota</taxon>
        <taxon>Viridiplantae</taxon>
        <taxon>Streptophyta</taxon>
        <taxon>Embryophyta</taxon>
        <taxon>Tracheophyta</taxon>
        <taxon>Spermatophyta</taxon>
        <taxon>Magnoliopsida</taxon>
        <taxon>eudicotyledons</taxon>
        <taxon>Gunneridae</taxon>
        <taxon>Pentapetalae</taxon>
        <taxon>asterids</taxon>
        <taxon>campanulids</taxon>
        <taxon>Escalloniales</taxon>
        <taxon>Escalloniaceae</taxon>
        <taxon>Escallonia</taxon>
    </lineage>
</organism>
<name>A0AA88QRI9_9ASTE</name>
<evidence type="ECO:0000313" key="3">
    <source>
        <dbReference type="Proteomes" id="UP001187471"/>
    </source>
</evidence>
<dbReference type="AlphaFoldDB" id="A0AA88QRI9"/>
<reference evidence="2" key="1">
    <citation type="submission" date="2022-12" db="EMBL/GenBank/DDBJ databases">
        <title>Draft genome assemblies for two species of Escallonia (Escalloniales).</title>
        <authorList>
            <person name="Chanderbali A."/>
            <person name="Dervinis C."/>
            <person name="Anghel I."/>
            <person name="Soltis D."/>
            <person name="Soltis P."/>
            <person name="Zapata F."/>
        </authorList>
    </citation>
    <scope>NUCLEOTIDE SEQUENCE</scope>
    <source>
        <strain evidence="2">UCBG92.1500</strain>
        <tissue evidence="2">Leaf</tissue>
    </source>
</reference>
<dbReference type="Proteomes" id="UP001187471">
    <property type="component" value="Unassembled WGS sequence"/>
</dbReference>